<comment type="caution">
    <text evidence="13">The sequence shown here is derived from an EMBL/GenBank/DDBJ whole genome shotgun (WGS) entry which is preliminary data.</text>
</comment>
<keyword evidence="4 10" id="KW-0698">rRNA processing</keyword>
<evidence type="ECO:0000256" key="2">
    <source>
        <dbReference type="ARBA" id="ARBA00005528"/>
    </source>
</evidence>
<reference evidence="13" key="1">
    <citation type="submission" date="2021-01" db="EMBL/GenBank/DDBJ databases">
        <title>Modified the classification status of verrucomicrobia.</title>
        <authorList>
            <person name="Feng X."/>
        </authorList>
    </citation>
    <scope>NUCLEOTIDE SEQUENCE</scope>
    <source>
        <strain evidence="13">KCTC 13126</strain>
    </source>
</reference>
<evidence type="ECO:0000256" key="7">
    <source>
        <dbReference type="ARBA" id="ARBA00022691"/>
    </source>
</evidence>
<keyword evidence="3 10" id="KW-0963">Cytoplasm</keyword>
<dbReference type="NCBIfam" id="TIGR00046">
    <property type="entry name" value="RsmE family RNA methyltransferase"/>
    <property type="match status" value="1"/>
</dbReference>
<dbReference type="PIRSF" id="PIRSF015601">
    <property type="entry name" value="MTase_slr0722"/>
    <property type="match status" value="1"/>
</dbReference>
<evidence type="ECO:0000259" key="12">
    <source>
        <dbReference type="Pfam" id="PF20260"/>
    </source>
</evidence>
<dbReference type="PANTHER" id="PTHR30027:SF3">
    <property type="entry name" value="16S RRNA (URACIL(1498)-N(3))-METHYLTRANSFERASE"/>
    <property type="match status" value="1"/>
</dbReference>
<sequence>MPDFRCFCENLPDSIGSLVDLSPEESNHLVAANRAREGDPVRVFDGKGLECDARLTNANKRKATLTLETIQRVPHPPFRIALGQALPKGKLIESIIKKATEIGIQEVYPLSSSRVESKIDPKKASSKSAKWELAALEGAKQSGNPRPAEVHQVCSLPELLDLSQSYELKLIASLEEQAVSLKQHLARFSSSQNGKSPKSAIWLIGPEGDFTPEEYEQAYQAGFLPTTLGPHVMRSETAAIHALSITHYELNSFSNGE</sequence>
<evidence type="ECO:0000256" key="1">
    <source>
        <dbReference type="ARBA" id="ARBA00004496"/>
    </source>
</evidence>
<dbReference type="GO" id="GO:0070475">
    <property type="term" value="P:rRNA base methylation"/>
    <property type="evidence" value="ECO:0007669"/>
    <property type="project" value="TreeGrafter"/>
</dbReference>
<accession>A0A934S2N1</accession>
<dbReference type="InterPro" id="IPR006700">
    <property type="entry name" value="RsmE"/>
</dbReference>
<evidence type="ECO:0000256" key="9">
    <source>
        <dbReference type="ARBA" id="ARBA00047944"/>
    </source>
</evidence>
<dbReference type="PANTHER" id="PTHR30027">
    <property type="entry name" value="RIBOSOMAL RNA SMALL SUBUNIT METHYLTRANSFERASE E"/>
    <property type="match status" value="1"/>
</dbReference>
<comment type="similarity">
    <text evidence="2 10">Belongs to the RNA methyltransferase RsmE family.</text>
</comment>
<dbReference type="Proteomes" id="UP000617628">
    <property type="component" value="Unassembled WGS sequence"/>
</dbReference>
<dbReference type="GO" id="GO:0070042">
    <property type="term" value="F:rRNA (uridine-N3-)-methyltransferase activity"/>
    <property type="evidence" value="ECO:0007669"/>
    <property type="project" value="TreeGrafter"/>
</dbReference>
<dbReference type="SUPFAM" id="SSF88697">
    <property type="entry name" value="PUA domain-like"/>
    <property type="match status" value="1"/>
</dbReference>
<dbReference type="EMBL" id="JAENIL010000050">
    <property type="protein sequence ID" value="MBK1879526.1"/>
    <property type="molecule type" value="Genomic_DNA"/>
</dbReference>
<feature type="domain" description="Ribosomal RNA small subunit methyltransferase E methyltransferase" evidence="11">
    <location>
        <begin position="76"/>
        <end position="246"/>
    </location>
</feature>
<dbReference type="GO" id="GO:0005737">
    <property type="term" value="C:cytoplasm"/>
    <property type="evidence" value="ECO:0007669"/>
    <property type="project" value="UniProtKB-SubCell"/>
</dbReference>
<dbReference type="CDD" id="cd18084">
    <property type="entry name" value="RsmE-like"/>
    <property type="match status" value="1"/>
</dbReference>
<dbReference type="SUPFAM" id="SSF75217">
    <property type="entry name" value="alpha/beta knot"/>
    <property type="match status" value="1"/>
</dbReference>
<dbReference type="Pfam" id="PF04452">
    <property type="entry name" value="Methyltrans_RNA"/>
    <property type="match status" value="1"/>
</dbReference>
<gene>
    <name evidence="13" type="ORF">JIN87_21755</name>
</gene>
<protein>
    <recommendedName>
        <fullName evidence="10">Ribosomal RNA small subunit methyltransferase E</fullName>
        <ecNumber evidence="10">2.1.1.193</ecNumber>
    </recommendedName>
</protein>
<dbReference type="Pfam" id="PF20260">
    <property type="entry name" value="PUA_4"/>
    <property type="match status" value="1"/>
</dbReference>
<comment type="function">
    <text evidence="8 10">Specifically methylates the N3 position of the uracil ring of uridine 1498 (m3U1498) in 16S rRNA. Acts on the fully assembled 30S ribosomal subunit.</text>
</comment>
<keyword evidence="14" id="KW-1185">Reference proteome</keyword>
<dbReference type="InterPro" id="IPR029028">
    <property type="entry name" value="Alpha/beta_knot_MTases"/>
</dbReference>
<dbReference type="InterPro" id="IPR015947">
    <property type="entry name" value="PUA-like_sf"/>
</dbReference>
<evidence type="ECO:0000256" key="8">
    <source>
        <dbReference type="ARBA" id="ARBA00025699"/>
    </source>
</evidence>
<organism evidence="13 14">
    <name type="scientific">Pelagicoccus mobilis</name>
    <dbReference type="NCBI Taxonomy" id="415221"/>
    <lineage>
        <taxon>Bacteria</taxon>
        <taxon>Pseudomonadati</taxon>
        <taxon>Verrucomicrobiota</taxon>
        <taxon>Opitutia</taxon>
        <taxon>Puniceicoccales</taxon>
        <taxon>Pelagicoccaceae</taxon>
        <taxon>Pelagicoccus</taxon>
    </lineage>
</organism>
<evidence type="ECO:0000256" key="5">
    <source>
        <dbReference type="ARBA" id="ARBA00022603"/>
    </source>
</evidence>
<evidence type="ECO:0000256" key="3">
    <source>
        <dbReference type="ARBA" id="ARBA00022490"/>
    </source>
</evidence>
<evidence type="ECO:0000313" key="13">
    <source>
        <dbReference type="EMBL" id="MBK1879526.1"/>
    </source>
</evidence>
<evidence type="ECO:0000256" key="10">
    <source>
        <dbReference type="PIRNR" id="PIRNR015601"/>
    </source>
</evidence>
<dbReference type="EC" id="2.1.1.193" evidence="10"/>
<keyword evidence="5 10" id="KW-0489">Methyltransferase</keyword>
<keyword evidence="7 10" id="KW-0949">S-adenosyl-L-methionine</keyword>
<evidence type="ECO:0000259" key="11">
    <source>
        <dbReference type="Pfam" id="PF04452"/>
    </source>
</evidence>
<name>A0A934S2N1_9BACT</name>
<evidence type="ECO:0000313" key="14">
    <source>
        <dbReference type="Proteomes" id="UP000617628"/>
    </source>
</evidence>
<comment type="catalytic activity">
    <reaction evidence="9 10">
        <text>uridine(1498) in 16S rRNA + S-adenosyl-L-methionine = N(3)-methyluridine(1498) in 16S rRNA + S-adenosyl-L-homocysteine + H(+)</text>
        <dbReference type="Rhea" id="RHEA:42920"/>
        <dbReference type="Rhea" id="RHEA-COMP:10283"/>
        <dbReference type="Rhea" id="RHEA-COMP:10284"/>
        <dbReference type="ChEBI" id="CHEBI:15378"/>
        <dbReference type="ChEBI" id="CHEBI:57856"/>
        <dbReference type="ChEBI" id="CHEBI:59789"/>
        <dbReference type="ChEBI" id="CHEBI:65315"/>
        <dbReference type="ChEBI" id="CHEBI:74502"/>
        <dbReference type="EC" id="2.1.1.193"/>
    </reaction>
</comment>
<dbReference type="InterPro" id="IPR046887">
    <property type="entry name" value="RsmE_PUA-like"/>
</dbReference>
<dbReference type="InterPro" id="IPR029026">
    <property type="entry name" value="tRNA_m1G_MTases_N"/>
</dbReference>
<dbReference type="Gene3D" id="3.40.1280.10">
    <property type="match status" value="1"/>
</dbReference>
<dbReference type="AlphaFoldDB" id="A0A934S2N1"/>
<dbReference type="InterPro" id="IPR046886">
    <property type="entry name" value="RsmE_MTase_dom"/>
</dbReference>
<proteinExistence type="inferred from homology"/>
<comment type="subcellular location">
    <subcellularLocation>
        <location evidence="1 10">Cytoplasm</location>
    </subcellularLocation>
</comment>
<feature type="domain" description="Ribosomal RNA small subunit methyltransferase E PUA-like" evidence="12">
    <location>
        <begin position="22"/>
        <end position="67"/>
    </location>
</feature>
<evidence type="ECO:0000256" key="6">
    <source>
        <dbReference type="ARBA" id="ARBA00022679"/>
    </source>
</evidence>
<dbReference type="RefSeq" id="WP_200357739.1">
    <property type="nucleotide sequence ID" value="NZ_JAENIL010000050.1"/>
</dbReference>
<evidence type="ECO:0000256" key="4">
    <source>
        <dbReference type="ARBA" id="ARBA00022552"/>
    </source>
</evidence>
<keyword evidence="6 10" id="KW-0808">Transferase</keyword>